<dbReference type="Pfam" id="PF00005">
    <property type="entry name" value="ABC_tran"/>
    <property type="match status" value="1"/>
</dbReference>
<dbReference type="PROSITE" id="PS00211">
    <property type="entry name" value="ABC_TRANSPORTER_1"/>
    <property type="match status" value="1"/>
</dbReference>
<dbReference type="GO" id="GO:0005524">
    <property type="term" value="F:ATP binding"/>
    <property type="evidence" value="ECO:0007669"/>
    <property type="project" value="UniProtKB-KW"/>
</dbReference>
<comment type="caution">
    <text evidence="5">The sequence shown here is derived from an EMBL/GenBank/DDBJ whole genome shotgun (WGS) entry which is preliminary data.</text>
</comment>
<dbReference type="InterPro" id="IPR050153">
    <property type="entry name" value="Metal_Ion_Import_ABC"/>
</dbReference>
<sequence length="202" mass="21828">MISIKDISITRSGKLVVDGFSAELKSGTITAVIGPNGCGKSSLLAAIAGDIPIANGEIYYGKKRLSEMSISQLAQIRSVVMQSRNYWLSFTVRDILAMGQDGASIARIDQVLLSLNMVGFSEQSVTTLSGGEAQRLEIARALVRESDVYLLDEPMSAQDSASRAAIIELLKNLRSQGKTLLIITHSDEKSLDWCDQIFDLGS</sequence>
<evidence type="ECO:0000256" key="1">
    <source>
        <dbReference type="ARBA" id="ARBA00022448"/>
    </source>
</evidence>
<dbReference type="EMBL" id="JNSL01000178">
    <property type="protein sequence ID" value="KGA13649.1"/>
    <property type="molecule type" value="Genomic_DNA"/>
</dbReference>
<dbReference type="PANTHER" id="PTHR42734">
    <property type="entry name" value="METAL TRANSPORT SYSTEM ATP-BINDING PROTEIN TM_0124-RELATED"/>
    <property type="match status" value="1"/>
</dbReference>
<keyword evidence="1" id="KW-0813">Transport</keyword>
<name>A0A094PVB3_9ZZZZ</name>
<organism evidence="5">
    <name type="scientific">freshwater metagenome</name>
    <dbReference type="NCBI Taxonomy" id="449393"/>
    <lineage>
        <taxon>unclassified sequences</taxon>
        <taxon>metagenomes</taxon>
        <taxon>ecological metagenomes</taxon>
    </lineage>
</organism>
<keyword evidence="3" id="KW-0067">ATP-binding</keyword>
<dbReference type="SUPFAM" id="SSF52540">
    <property type="entry name" value="P-loop containing nucleoside triphosphate hydrolases"/>
    <property type="match status" value="1"/>
</dbReference>
<dbReference type="SMART" id="SM00382">
    <property type="entry name" value="AAA"/>
    <property type="match status" value="1"/>
</dbReference>
<feature type="domain" description="ABC transporter" evidence="4">
    <location>
        <begin position="2"/>
        <end position="202"/>
    </location>
</feature>
<dbReference type="GO" id="GO:0016887">
    <property type="term" value="F:ATP hydrolysis activity"/>
    <property type="evidence" value="ECO:0007669"/>
    <property type="project" value="InterPro"/>
</dbReference>
<accession>A0A094PVB3</accession>
<gene>
    <name evidence="5" type="ORF">GM51_19215</name>
</gene>
<protein>
    <recommendedName>
        <fullName evidence="4">ABC transporter domain-containing protein</fullName>
    </recommendedName>
</protein>
<dbReference type="InterPro" id="IPR003439">
    <property type="entry name" value="ABC_transporter-like_ATP-bd"/>
</dbReference>
<dbReference type="InterPro" id="IPR027417">
    <property type="entry name" value="P-loop_NTPase"/>
</dbReference>
<reference evidence="5" key="1">
    <citation type="submission" date="2014-06" db="EMBL/GenBank/DDBJ databases">
        <title>Key roles for freshwater Actinobacteria revealed by deep metagenomic sequencing.</title>
        <authorList>
            <person name="Ghai R."/>
            <person name="Mizuno C.M."/>
            <person name="Picazo A."/>
            <person name="Camacho A."/>
            <person name="Rodriguez-Valera F."/>
        </authorList>
    </citation>
    <scope>NUCLEOTIDE SEQUENCE</scope>
</reference>
<dbReference type="PANTHER" id="PTHR42734:SF18">
    <property type="entry name" value="VITAMIN B12 IMPORT ATP-BINDING PROTEIN BTUD"/>
    <property type="match status" value="1"/>
</dbReference>
<dbReference type="InterPro" id="IPR017871">
    <property type="entry name" value="ABC_transporter-like_CS"/>
</dbReference>
<proteinExistence type="predicted"/>
<evidence type="ECO:0000256" key="2">
    <source>
        <dbReference type="ARBA" id="ARBA00022741"/>
    </source>
</evidence>
<keyword evidence="2" id="KW-0547">Nucleotide-binding</keyword>
<evidence type="ECO:0000256" key="3">
    <source>
        <dbReference type="ARBA" id="ARBA00022840"/>
    </source>
</evidence>
<dbReference type="PROSITE" id="PS50893">
    <property type="entry name" value="ABC_TRANSPORTER_2"/>
    <property type="match status" value="1"/>
</dbReference>
<dbReference type="InterPro" id="IPR003593">
    <property type="entry name" value="AAA+_ATPase"/>
</dbReference>
<evidence type="ECO:0000259" key="4">
    <source>
        <dbReference type="PROSITE" id="PS50893"/>
    </source>
</evidence>
<dbReference type="Gene3D" id="3.40.50.300">
    <property type="entry name" value="P-loop containing nucleotide triphosphate hydrolases"/>
    <property type="match status" value="1"/>
</dbReference>
<evidence type="ECO:0000313" key="5">
    <source>
        <dbReference type="EMBL" id="KGA13649.1"/>
    </source>
</evidence>
<dbReference type="AlphaFoldDB" id="A0A094PVB3"/>